<feature type="compositionally biased region" description="Polar residues" evidence="1">
    <location>
        <begin position="47"/>
        <end position="66"/>
    </location>
</feature>
<feature type="compositionally biased region" description="Basic and acidic residues" evidence="1">
    <location>
        <begin position="399"/>
        <end position="410"/>
    </location>
</feature>
<feature type="compositionally biased region" description="Basic and acidic residues" evidence="1">
    <location>
        <begin position="353"/>
        <end position="364"/>
    </location>
</feature>
<feature type="compositionally biased region" description="Polar residues" evidence="1">
    <location>
        <begin position="127"/>
        <end position="143"/>
    </location>
</feature>
<sequence>MPELKTWFGTENETIIHKKDEPQTPSSARERRFRRDAEDGDAHSRPTFRSTLQPSQMGNFKHQSLRANDRERERDRERDGDKERERDMRDKEGQERLRHLSDKYDRDRLALPLSSTRNKDRDAAPHLNSNARGLQSAPSNGTSRRGETREAGKKKVGEASEDWRRGAEPPRSGREDRAENGRRDREDRERARSRARDPSRAKRELSSSRRERDRDEPRERLPREDNRRDKDESRRDREPDVDDDPRRWRDDGKRDERIAARRDRARNSQDHTLDTDRRWGPGDERDGRYKRTTGRERKSGNVGDENKEKEDRREKEKEPAWMDTYIPSESSPGILGGQAPSGELDGIQAWKKGMKEKETKEKEINSASSSKVMPATSASPPAAPERPAMDEIQLFKLLMKKEEEKKRTDESASALSNEGDQQGMRQRQRNAGDEPQNPLIVSATLAKGEPSHPQPLQPILPPIDLSAMSLDAPSPFSLAPKEAILQSSGRGLPQDSQDRNLPRLFANSSTPELQANQGKQAVDFTTNNAGPPAGSRLLAMRSGSKPGTSGNPIHNLPTLNGGLQNITPDVTQTFPKNEPLRPPSGFSPFDDQSRQSFAFEDQRDVAIPSNPGHLSHRPSLDHGFNTSVNVHAETNYNGVSGKGSRFAKFFDGKSRDGPVAPNKTQAPGGYPSPPNQNPRQEHGSFGNVAANPGEHRSMEELFAMLNSSAQRGPLSQSNPNQLLGNNGTFGAQGPNLHALQRQHLIQQQQHANTRLEALYDSRGDDRSFMPDGLVPGLRPIPPPPPRGRDFNDSLDDSMHFNLQRVTQQQPLRGLEPLYSGPTPQLLAQQSGRHGGGLPLQSLQQPPYRGGPSPGMNQANSIPNGPQQQQRLPPGLANLGGRPPHEPSQFIGLPGLPSVGPQHNLHNNGPLPQQVPFNNFNVGVGNSVGFNSSQARGPGPSLQNTGGQQLPLGNLGHPNLDPRLSNHHLLGLGGSGVGGNRINGGFPQQGPNAPTHIAMRPQPQAPQPHLPPHMLPQSHLLPPHLQQQGHLTPNTPTNQDLIALLMGGVHRE</sequence>
<dbReference type="EMBL" id="CACVBS010000055">
    <property type="protein sequence ID" value="CAA7266597.1"/>
    <property type="molecule type" value="Genomic_DNA"/>
</dbReference>
<proteinExistence type="predicted"/>
<feature type="region of interest" description="Disordered" evidence="1">
    <location>
        <begin position="970"/>
        <end position="1037"/>
    </location>
</feature>
<evidence type="ECO:0000313" key="2">
    <source>
        <dbReference type="EMBL" id="CAA7266597.1"/>
    </source>
</evidence>
<evidence type="ECO:0000313" key="3">
    <source>
        <dbReference type="Proteomes" id="UP000467700"/>
    </source>
</evidence>
<evidence type="ECO:0000256" key="1">
    <source>
        <dbReference type="SAM" id="MobiDB-lite"/>
    </source>
</evidence>
<feature type="compositionally biased region" description="Pro residues" evidence="1">
    <location>
        <begin position="1002"/>
        <end position="1013"/>
    </location>
</feature>
<feature type="compositionally biased region" description="Basic and acidic residues" evidence="1">
    <location>
        <begin position="67"/>
        <end position="109"/>
    </location>
</feature>
<dbReference type="AlphaFoldDB" id="A0A8S0WNF1"/>
<feature type="compositionally biased region" description="Polar residues" evidence="1">
    <location>
        <begin position="821"/>
        <end position="831"/>
    </location>
</feature>
<feature type="compositionally biased region" description="Polar residues" evidence="1">
    <location>
        <begin position="411"/>
        <end position="425"/>
    </location>
</feature>
<feature type="compositionally biased region" description="Polar residues" evidence="1">
    <location>
        <begin position="506"/>
        <end position="529"/>
    </location>
</feature>
<feature type="compositionally biased region" description="Pro residues" evidence="1">
    <location>
        <begin position="452"/>
        <end position="461"/>
    </location>
</feature>
<accession>A0A8S0WNF1</accession>
<feature type="compositionally biased region" description="Basic and acidic residues" evidence="1">
    <location>
        <begin position="144"/>
        <end position="320"/>
    </location>
</feature>
<organism evidence="2 3">
    <name type="scientific">Cyclocybe aegerita</name>
    <name type="common">Black poplar mushroom</name>
    <name type="synonym">Agrocybe aegerita</name>
    <dbReference type="NCBI Taxonomy" id="1973307"/>
    <lineage>
        <taxon>Eukaryota</taxon>
        <taxon>Fungi</taxon>
        <taxon>Dikarya</taxon>
        <taxon>Basidiomycota</taxon>
        <taxon>Agaricomycotina</taxon>
        <taxon>Agaricomycetes</taxon>
        <taxon>Agaricomycetidae</taxon>
        <taxon>Agaricales</taxon>
        <taxon>Agaricineae</taxon>
        <taxon>Bolbitiaceae</taxon>
        <taxon>Cyclocybe</taxon>
    </lineage>
</organism>
<feature type="region of interest" description="Disordered" evidence="1">
    <location>
        <begin position="1"/>
        <end position="592"/>
    </location>
</feature>
<keyword evidence="3" id="KW-1185">Reference proteome</keyword>
<dbReference type="Proteomes" id="UP000467700">
    <property type="component" value="Unassembled WGS sequence"/>
</dbReference>
<feature type="compositionally biased region" description="Polar residues" evidence="1">
    <location>
        <begin position="545"/>
        <end position="575"/>
    </location>
</feature>
<gene>
    <name evidence="2" type="ORF">AAE3_LOCUS8820</name>
</gene>
<feature type="compositionally biased region" description="Gly residues" evidence="1">
    <location>
        <begin position="970"/>
        <end position="981"/>
    </location>
</feature>
<dbReference type="OrthoDB" id="2504266at2759"/>
<feature type="compositionally biased region" description="Basic and acidic residues" evidence="1">
    <location>
        <begin position="14"/>
        <end position="44"/>
    </location>
</feature>
<name>A0A8S0WNF1_CYCAE</name>
<feature type="region of interest" description="Disordered" evidence="1">
    <location>
        <begin position="813"/>
        <end position="889"/>
    </location>
</feature>
<feature type="region of interest" description="Disordered" evidence="1">
    <location>
        <begin position="637"/>
        <end position="692"/>
    </location>
</feature>
<feature type="compositionally biased region" description="Low complexity" evidence="1">
    <location>
        <begin position="1014"/>
        <end position="1032"/>
    </location>
</feature>
<feature type="region of interest" description="Disordered" evidence="1">
    <location>
        <begin position="763"/>
        <end position="795"/>
    </location>
</feature>
<reference evidence="2 3" key="1">
    <citation type="submission" date="2020-01" db="EMBL/GenBank/DDBJ databases">
        <authorList>
            <person name="Gupta K D."/>
        </authorList>
    </citation>
    <scope>NUCLEOTIDE SEQUENCE [LARGE SCALE GENOMIC DNA]</scope>
</reference>
<comment type="caution">
    <text evidence="2">The sequence shown here is derived from an EMBL/GenBank/DDBJ whole genome shotgun (WGS) entry which is preliminary data.</text>
</comment>
<feature type="compositionally biased region" description="Low complexity" evidence="1">
    <location>
        <begin position="862"/>
        <end position="875"/>
    </location>
</feature>
<protein>
    <submittedName>
        <fullName evidence="2">Uncharacterized protein</fullName>
    </submittedName>
</protein>